<sequence length="125" mass="12647">MGSTVPQSSAAGGSGTDARPGYQSQLSQSEAEAESGMQSGRPDLLPRTPPVDEAVCDSVETTLSNCSLGSGGLGSASLLVRSVGVEVHKSASQDHSAPDSAATAAAEEQDSREDVISLQDIETNL</sequence>
<dbReference type="AlphaFoldDB" id="A0A9D3M750"/>
<evidence type="ECO:0000313" key="2">
    <source>
        <dbReference type="EMBL" id="KAG5842827.1"/>
    </source>
</evidence>
<accession>A0A9D3M750</accession>
<dbReference type="Proteomes" id="UP001044222">
    <property type="component" value="Chromosome 9"/>
</dbReference>
<protein>
    <submittedName>
        <fullName evidence="2">Uncharacterized protein</fullName>
    </submittedName>
</protein>
<reference evidence="2" key="1">
    <citation type="submission" date="2021-01" db="EMBL/GenBank/DDBJ databases">
        <title>A chromosome-scale assembly of European eel, Anguilla anguilla.</title>
        <authorList>
            <person name="Henkel C."/>
            <person name="Jong-Raadsen S.A."/>
            <person name="Dufour S."/>
            <person name="Weltzien F.-A."/>
            <person name="Palstra A.P."/>
            <person name="Pelster B."/>
            <person name="Spaink H.P."/>
            <person name="Van Den Thillart G.E."/>
            <person name="Jansen H."/>
            <person name="Zahm M."/>
            <person name="Klopp C."/>
            <person name="Cedric C."/>
            <person name="Louis A."/>
            <person name="Berthelot C."/>
            <person name="Parey E."/>
            <person name="Roest Crollius H."/>
            <person name="Montfort J."/>
            <person name="Robinson-Rechavi M."/>
            <person name="Bucao C."/>
            <person name="Bouchez O."/>
            <person name="Gislard M."/>
            <person name="Lluch J."/>
            <person name="Milhes M."/>
            <person name="Lampietro C."/>
            <person name="Lopez Roques C."/>
            <person name="Donnadieu C."/>
            <person name="Braasch I."/>
            <person name="Desvignes T."/>
            <person name="Postlethwait J."/>
            <person name="Bobe J."/>
            <person name="Guiguen Y."/>
            <person name="Dirks R."/>
        </authorList>
    </citation>
    <scope>NUCLEOTIDE SEQUENCE</scope>
    <source>
        <strain evidence="2">Tag_6206</strain>
        <tissue evidence="2">Liver</tissue>
    </source>
</reference>
<evidence type="ECO:0000256" key="1">
    <source>
        <dbReference type="SAM" id="MobiDB-lite"/>
    </source>
</evidence>
<proteinExistence type="predicted"/>
<evidence type="ECO:0000313" key="3">
    <source>
        <dbReference type="Proteomes" id="UP001044222"/>
    </source>
</evidence>
<feature type="region of interest" description="Disordered" evidence="1">
    <location>
        <begin position="1"/>
        <end position="52"/>
    </location>
</feature>
<feature type="region of interest" description="Disordered" evidence="1">
    <location>
        <begin position="89"/>
        <end position="125"/>
    </location>
</feature>
<name>A0A9D3M750_ANGAN</name>
<organism evidence="2 3">
    <name type="scientific">Anguilla anguilla</name>
    <name type="common">European freshwater eel</name>
    <name type="synonym">Muraena anguilla</name>
    <dbReference type="NCBI Taxonomy" id="7936"/>
    <lineage>
        <taxon>Eukaryota</taxon>
        <taxon>Metazoa</taxon>
        <taxon>Chordata</taxon>
        <taxon>Craniata</taxon>
        <taxon>Vertebrata</taxon>
        <taxon>Euteleostomi</taxon>
        <taxon>Actinopterygii</taxon>
        <taxon>Neopterygii</taxon>
        <taxon>Teleostei</taxon>
        <taxon>Anguilliformes</taxon>
        <taxon>Anguillidae</taxon>
        <taxon>Anguilla</taxon>
    </lineage>
</organism>
<dbReference type="EMBL" id="JAFIRN010000009">
    <property type="protein sequence ID" value="KAG5842827.1"/>
    <property type="molecule type" value="Genomic_DNA"/>
</dbReference>
<feature type="compositionally biased region" description="Polar residues" evidence="1">
    <location>
        <begin position="1"/>
        <end position="11"/>
    </location>
</feature>
<keyword evidence="3" id="KW-1185">Reference proteome</keyword>
<gene>
    <name evidence="2" type="ORF">ANANG_G00181880</name>
</gene>
<comment type="caution">
    <text evidence="2">The sequence shown here is derived from an EMBL/GenBank/DDBJ whole genome shotgun (WGS) entry which is preliminary data.</text>
</comment>